<evidence type="ECO:0000256" key="4">
    <source>
        <dbReference type="ARBA" id="ARBA00012216"/>
    </source>
</evidence>
<dbReference type="InterPro" id="IPR016185">
    <property type="entry name" value="PreATP-grasp_dom_sf"/>
</dbReference>
<keyword evidence="15" id="KW-0464">Manganese</keyword>
<evidence type="ECO:0000256" key="6">
    <source>
        <dbReference type="ARBA" id="ARBA00022598"/>
    </source>
</evidence>
<dbReference type="PROSITE" id="PS50975">
    <property type="entry name" value="ATP_GRASP"/>
    <property type="match status" value="1"/>
</dbReference>
<keyword evidence="19" id="KW-1185">Reference proteome</keyword>
<keyword evidence="15" id="KW-0460">Magnesium</keyword>
<dbReference type="GO" id="GO:0008360">
    <property type="term" value="P:regulation of cell shape"/>
    <property type="evidence" value="ECO:0007669"/>
    <property type="project" value="UniProtKB-KW"/>
</dbReference>
<evidence type="ECO:0000256" key="16">
    <source>
        <dbReference type="PROSITE-ProRule" id="PRU00409"/>
    </source>
</evidence>
<dbReference type="GO" id="GO:0005737">
    <property type="term" value="C:cytoplasm"/>
    <property type="evidence" value="ECO:0007669"/>
    <property type="project" value="UniProtKB-SubCell"/>
</dbReference>
<comment type="catalytic activity">
    <reaction evidence="12 13">
        <text>2 D-alanine + ATP = D-alanyl-D-alanine + ADP + phosphate + H(+)</text>
        <dbReference type="Rhea" id="RHEA:11224"/>
        <dbReference type="ChEBI" id="CHEBI:15378"/>
        <dbReference type="ChEBI" id="CHEBI:30616"/>
        <dbReference type="ChEBI" id="CHEBI:43474"/>
        <dbReference type="ChEBI" id="CHEBI:57416"/>
        <dbReference type="ChEBI" id="CHEBI:57822"/>
        <dbReference type="ChEBI" id="CHEBI:456216"/>
        <dbReference type="EC" id="6.3.2.4"/>
    </reaction>
</comment>
<keyword evidence="9 13" id="KW-0133">Cell shape</keyword>
<accession>A0A369A3F2</accession>
<dbReference type="PANTHER" id="PTHR23132:SF23">
    <property type="entry name" value="D-ALANINE--D-ALANINE LIGASE B"/>
    <property type="match status" value="1"/>
</dbReference>
<dbReference type="SUPFAM" id="SSF56059">
    <property type="entry name" value="Glutathione synthetase ATP-binding domain-like"/>
    <property type="match status" value="1"/>
</dbReference>
<sequence length="331" mass="36526">MNRKPCVAVFYGGYSAEREISLKSGKVVYEHLSDEKFRKYLVDVREEGLFVQTDRGEVPLSLQPFGFGSESGFVRFDVVFIAIHGTPGEDGILQGMLDLLRIPYTTAGVLPMALTFSKAECNAYLQKMGIAVPKGIYTTSMPSERDIERDLSYPVFVKPSRSGSSIGVSKVTDAAGLMPAFEKAYRIDRLVLIEEMVKGIEVSCGVSDVFGQVLAMETTEIVPAGEFFDYHAKYSGQSQEITPARISREASEFVKRTSEIVYKVLGLRGLVRIDYIVPEAGTPILIEINTVPGLSGQSILPKQAQYLGISLEELFDACIFSALKKNPQWSE</sequence>
<keyword evidence="15" id="KW-0479">Metal-binding</keyword>
<feature type="binding site" evidence="15">
    <location>
        <position position="274"/>
    </location>
    <ligand>
        <name>Mg(2+)</name>
        <dbReference type="ChEBI" id="CHEBI:18420"/>
        <label>1</label>
    </ligand>
</feature>
<evidence type="ECO:0000259" key="17">
    <source>
        <dbReference type="PROSITE" id="PS50975"/>
    </source>
</evidence>
<reference evidence="18 19" key="1">
    <citation type="submission" date="2018-07" db="EMBL/GenBank/DDBJ databases">
        <title>Genomic Encyclopedia of Type Strains, Phase IV (KMG-IV): sequencing the most valuable type-strain genomes for metagenomic binning, comparative biology and taxonomic classification.</title>
        <authorList>
            <person name="Goeker M."/>
        </authorList>
    </citation>
    <scope>NUCLEOTIDE SEQUENCE [LARGE SCALE GENOMIC DNA]</scope>
    <source>
        <strain evidence="18 19">DSM 21410</strain>
    </source>
</reference>
<keyword evidence="5 13" id="KW-0963">Cytoplasm</keyword>
<evidence type="ECO:0000256" key="3">
    <source>
        <dbReference type="ARBA" id="ARBA00010871"/>
    </source>
</evidence>
<dbReference type="Gene3D" id="3.30.1490.20">
    <property type="entry name" value="ATP-grasp fold, A domain"/>
    <property type="match status" value="1"/>
</dbReference>
<comment type="subcellular location">
    <subcellularLocation>
        <location evidence="2 13">Cytoplasm</location>
    </subcellularLocation>
</comment>
<evidence type="ECO:0000256" key="1">
    <source>
        <dbReference type="ARBA" id="ARBA00001936"/>
    </source>
</evidence>
<dbReference type="InterPro" id="IPR011761">
    <property type="entry name" value="ATP-grasp"/>
</dbReference>
<comment type="cofactor">
    <cofactor evidence="1">
        <name>Mn(2+)</name>
        <dbReference type="ChEBI" id="CHEBI:29035"/>
    </cofactor>
</comment>
<comment type="pathway">
    <text evidence="13">Cell wall biogenesis; peptidoglycan biosynthesis.</text>
</comment>
<feature type="domain" description="ATP-grasp" evidence="17">
    <location>
        <begin position="122"/>
        <end position="320"/>
    </location>
</feature>
<feature type="binding site" evidence="15">
    <location>
        <position position="287"/>
    </location>
    <ligand>
        <name>Mg(2+)</name>
        <dbReference type="ChEBI" id="CHEBI:18420"/>
        <label>1</label>
    </ligand>
</feature>
<keyword evidence="6 13" id="KW-0436">Ligase</keyword>
<dbReference type="GO" id="GO:0005524">
    <property type="term" value="F:ATP binding"/>
    <property type="evidence" value="ECO:0007669"/>
    <property type="project" value="UniProtKB-UniRule"/>
</dbReference>
<dbReference type="PROSITE" id="PS00843">
    <property type="entry name" value="DALA_DALA_LIGASE_1"/>
    <property type="match status" value="1"/>
</dbReference>
<dbReference type="RefSeq" id="WP_037359327.1">
    <property type="nucleotide sequence ID" value="NZ_BHZF01000002.1"/>
</dbReference>
<dbReference type="GO" id="GO:0071555">
    <property type="term" value="P:cell wall organization"/>
    <property type="evidence" value="ECO:0007669"/>
    <property type="project" value="UniProtKB-KW"/>
</dbReference>
<feature type="active site" evidence="14">
    <location>
        <position position="164"/>
    </location>
</feature>
<evidence type="ECO:0000313" key="19">
    <source>
        <dbReference type="Proteomes" id="UP000253517"/>
    </source>
</evidence>
<evidence type="ECO:0000256" key="2">
    <source>
        <dbReference type="ARBA" id="ARBA00004496"/>
    </source>
</evidence>
<evidence type="ECO:0000256" key="10">
    <source>
        <dbReference type="ARBA" id="ARBA00022984"/>
    </source>
</evidence>
<comment type="caution">
    <text evidence="18">The sequence shown here is derived from an EMBL/GenBank/DDBJ whole genome shotgun (WGS) entry which is preliminary data.</text>
</comment>
<dbReference type="PROSITE" id="PS00844">
    <property type="entry name" value="DALA_DALA_LIGASE_2"/>
    <property type="match status" value="1"/>
</dbReference>
<feature type="active site" evidence="14">
    <location>
        <position position="298"/>
    </location>
</feature>
<evidence type="ECO:0000256" key="14">
    <source>
        <dbReference type="PIRSR" id="PIRSR039102-1"/>
    </source>
</evidence>
<comment type="cofactor">
    <cofactor evidence="15">
        <name>Mg(2+)</name>
        <dbReference type="ChEBI" id="CHEBI:18420"/>
    </cofactor>
    <cofactor evidence="15">
        <name>Mn(2+)</name>
        <dbReference type="ChEBI" id="CHEBI:29035"/>
    </cofactor>
    <text evidence="15">Binds 2 magnesium or manganese ions per subunit.</text>
</comment>
<dbReference type="UniPathway" id="UPA00219"/>
<evidence type="ECO:0000313" key="18">
    <source>
        <dbReference type="EMBL" id="RCX03683.1"/>
    </source>
</evidence>
<keyword evidence="10 13" id="KW-0573">Peptidoglycan synthesis</keyword>
<evidence type="ECO:0000256" key="9">
    <source>
        <dbReference type="ARBA" id="ARBA00022960"/>
    </source>
</evidence>
<dbReference type="PIRSF" id="PIRSF039102">
    <property type="entry name" value="Ddl/VanB"/>
    <property type="match status" value="1"/>
</dbReference>
<keyword evidence="11 13" id="KW-0961">Cell wall biogenesis/degradation</keyword>
<dbReference type="Gene3D" id="3.40.50.20">
    <property type="match status" value="1"/>
</dbReference>
<protein>
    <recommendedName>
        <fullName evidence="4 13">D-alanine--D-alanine ligase</fullName>
        <ecNumber evidence="4 13">6.3.2.4</ecNumber>
    </recommendedName>
    <alternativeName>
        <fullName evidence="13">D-Ala-D-Ala ligase</fullName>
    </alternativeName>
    <alternativeName>
        <fullName evidence="13">D-alanylalanine synthetase</fullName>
    </alternativeName>
</protein>
<evidence type="ECO:0000256" key="11">
    <source>
        <dbReference type="ARBA" id="ARBA00023316"/>
    </source>
</evidence>
<evidence type="ECO:0000256" key="15">
    <source>
        <dbReference type="PIRSR" id="PIRSR039102-3"/>
    </source>
</evidence>
<dbReference type="EMBL" id="QPJS01000002">
    <property type="protein sequence ID" value="RCX03683.1"/>
    <property type="molecule type" value="Genomic_DNA"/>
</dbReference>
<dbReference type="InterPro" id="IPR011127">
    <property type="entry name" value="Dala_Dala_lig_N"/>
</dbReference>
<dbReference type="GO" id="GO:0009252">
    <property type="term" value="P:peptidoglycan biosynthetic process"/>
    <property type="evidence" value="ECO:0007669"/>
    <property type="project" value="UniProtKB-UniRule"/>
</dbReference>
<feature type="binding site" evidence="15">
    <location>
        <position position="287"/>
    </location>
    <ligand>
        <name>Mg(2+)</name>
        <dbReference type="ChEBI" id="CHEBI:18420"/>
        <label>2</label>
    </ligand>
</feature>
<dbReference type="Proteomes" id="UP000253517">
    <property type="component" value="Unassembled WGS sequence"/>
</dbReference>
<gene>
    <name evidence="13" type="primary">ddl</name>
    <name evidence="18" type="ORF">DES35_102136</name>
</gene>
<evidence type="ECO:0000256" key="8">
    <source>
        <dbReference type="ARBA" id="ARBA00022840"/>
    </source>
</evidence>
<dbReference type="AlphaFoldDB" id="A0A369A3F2"/>
<organism evidence="18 19">
    <name type="scientific">Schleiferia thermophila</name>
    <dbReference type="NCBI Taxonomy" id="884107"/>
    <lineage>
        <taxon>Bacteria</taxon>
        <taxon>Pseudomonadati</taxon>
        <taxon>Bacteroidota</taxon>
        <taxon>Flavobacteriia</taxon>
        <taxon>Flavobacteriales</taxon>
        <taxon>Schleiferiaceae</taxon>
        <taxon>Schleiferia</taxon>
    </lineage>
</organism>
<dbReference type="NCBIfam" id="TIGR01205">
    <property type="entry name" value="D_ala_D_alaTIGR"/>
    <property type="match status" value="1"/>
</dbReference>
<dbReference type="Pfam" id="PF07478">
    <property type="entry name" value="Dala_Dala_lig_C"/>
    <property type="match status" value="1"/>
</dbReference>
<dbReference type="Pfam" id="PF01820">
    <property type="entry name" value="Dala_Dala_lig_N"/>
    <property type="match status" value="2"/>
</dbReference>
<evidence type="ECO:0000256" key="12">
    <source>
        <dbReference type="ARBA" id="ARBA00047614"/>
    </source>
</evidence>
<evidence type="ECO:0000256" key="7">
    <source>
        <dbReference type="ARBA" id="ARBA00022741"/>
    </source>
</evidence>
<dbReference type="InterPro" id="IPR005905">
    <property type="entry name" value="D_ala_D_ala"/>
</dbReference>
<dbReference type="SUPFAM" id="SSF52440">
    <property type="entry name" value="PreATP-grasp domain"/>
    <property type="match status" value="1"/>
</dbReference>
<keyword evidence="7 16" id="KW-0547">Nucleotide-binding</keyword>
<dbReference type="EC" id="6.3.2.4" evidence="4 13"/>
<dbReference type="InterPro" id="IPR013815">
    <property type="entry name" value="ATP_grasp_subdomain_1"/>
</dbReference>
<dbReference type="GO" id="GO:0008716">
    <property type="term" value="F:D-alanine-D-alanine ligase activity"/>
    <property type="evidence" value="ECO:0007669"/>
    <property type="project" value="UniProtKB-UniRule"/>
</dbReference>
<dbReference type="GO" id="GO:0046872">
    <property type="term" value="F:metal ion binding"/>
    <property type="evidence" value="ECO:0007669"/>
    <property type="project" value="UniProtKB-KW"/>
</dbReference>
<dbReference type="PANTHER" id="PTHR23132">
    <property type="entry name" value="D-ALANINE--D-ALANINE LIGASE"/>
    <property type="match status" value="1"/>
</dbReference>
<keyword evidence="8 16" id="KW-0067">ATP-binding</keyword>
<dbReference type="Gene3D" id="3.30.470.20">
    <property type="entry name" value="ATP-grasp fold, B domain"/>
    <property type="match status" value="1"/>
</dbReference>
<proteinExistence type="inferred from homology"/>
<name>A0A369A3F2_9FLAO</name>
<feature type="binding site" evidence="15">
    <location>
        <position position="289"/>
    </location>
    <ligand>
        <name>Mg(2+)</name>
        <dbReference type="ChEBI" id="CHEBI:18420"/>
        <label>2</label>
    </ligand>
</feature>
<evidence type="ECO:0000256" key="5">
    <source>
        <dbReference type="ARBA" id="ARBA00022490"/>
    </source>
</evidence>
<feature type="active site" evidence="14">
    <location>
        <position position="17"/>
    </location>
</feature>
<dbReference type="InterPro" id="IPR000291">
    <property type="entry name" value="D-Ala_lig_Van_CS"/>
</dbReference>
<dbReference type="InterPro" id="IPR011095">
    <property type="entry name" value="Dala_Dala_lig_C"/>
</dbReference>
<dbReference type="HAMAP" id="MF_00047">
    <property type="entry name" value="Dala_Dala_lig"/>
    <property type="match status" value="1"/>
</dbReference>
<comment type="similarity">
    <text evidence="3 13">Belongs to the D-alanine--D-alanine ligase family.</text>
</comment>
<comment type="function">
    <text evidence="13">Cell wall formation.</text>
</comment>
<evidence type="ECO:0000256" key="13">
    <source>
        <dbReference type="HAMAP-Rule" id="MF_00047"/>
    </source>
</evidence>